<feature type="transmembrane region" description="Helical" evidence="1">
    <location>
        <begin position="40"/>
        <end position="58"/>
    </location>
</feature>
<feature type="domain" description="Mannosyl-glycoprotein endo-beta-N-acetylglucosamidase-like" evidence="2">
    <location>
        <begin position="228"/>
        <end position="352"/>
    </location>
</feature>
<accession>Q1V1D7</accession>
<dbReference type="Proteomes" id="UP000005306">
    <property type="component" value="Unassembled WGS sequence"/>
</dbReference>
<dbReference type="AlphaFoldDB" id="Q1V1D7"/>
<keyword evidence="1" id="KW-1133">Transmembrane helix</keyword>
<organism evidence="3 4">
    <name type="scientific">Pelagibacter ubique (strain HTCC1002)</name>
    <dbReference type="NCBI Taxonomy" id="314261"/>
    <lineage>
        <taxon>Bacteria</taxon>
        <taxon>Pseudomonadati</taxon>
        <taxon>Pseudomonadota</taxon>
        <taxon>Alphaproteobacteria</taxon>
        <taxon>Candidatus Pelagibacterales</taxon>
        <taxon>Candidatus Pelagibacteraceae</taxon>
        <taxon>Candidatus Pelagibacter</taxon>
    </lineage>
</organism>
<name>Q1V1D7_PELU1</name>
<dbReference type="Gene3D" id="1.10.530.10">
    <property type="match status" value="1"/>
</dbReference>
<evidence type="ECO:0000313" key="3">
    <source>
        <dbReference type="EMBL" id="EAS84941.1"/>
    </source>
</evidence>
<protein>
    <submittedName>
        <fullName evidence="3">Bax protein (Hydrolyses peptidoglycan)</fullName>
    </submittedName>
</protein>
<proteinExistence type="predicted"/>
<dbReference type="RefSeq" id="WP_006997528.1">
    <property type="nucleotide sequence ID" value="NZ_CH724130.1"/>
</dbReference>
<evidence type="ECO:0000259" key="2">
    <source>
        <dbReference type="Pfam" id="PF01832"/>
    </source>
</evidence>
<keyword evidence="1" id="KW-0472">Membrane</keyword>
<dbReference type="GO" id="GO:0004040">
    <property type="term" value="F:amidase activity"/>
    <property type="evidence" value="ECO:0007669"/>
    <property type="project" value="InterPro"/>
</dbReference>
<dbReference type="PANTHER" id="PTHR40572">
    <property type="entry name" value="PROTEIN BAX"/>
    <property type="match status" value="1"/>
</dbReference>
<gene>
    <name evidence="3" type="ORF">PU1002_04451</name>
</gene>
<evidence type="ECO:0000256" key="1">
    <source>
        <dbReference type="SAM" id="Phobius"/>
    </source>
</evidence>
<dbReference type="PANTHER" id="PTHR40572:SF1">
    <property type="entry name" value="PROTEIN BAX"/>
    <property type="match status" value="1"/>
</dbReference>
<dbReference type="Pfam" id="PF01832">
    <property type="entry name" value="Glucosaminidase"/>
    <property type="match status" value="1"/>
</dbReference>
<comment type="caution">
    <text evidence="3">The sequence shown here is derived from an EMBL/GenBank/DDBJ whole genome shotgun (WGS) entry which is preliminary data.</text>
</comment>
<keyword evidence="1" id="KW-0812">Transmembrane</keyword>
<dbReference type="HOGENOM" id="CLU_061344_0_0_5"/>
<evidence type="ECO:0000313" key="4">
    <source>
        <dbReference type="Proteomes" id="UP000005306"/>
    </source>
</evidence>
<dbReference type="InterPro" id="IPR002901">
    <property type="entry name" value="MGlyc_endo_b_GlcNAc-like_dom"/>
</dbReference>
<sequence length="371" mass="42769">MRKEIIIRKKLTSFFETAKDLKKKNKLKAQKSGLDNLSRTFLSSLIIISIFFIAPLAINLTKEKMILSKDYENNSKNNLKKLLENKTTKLDEQLNKKFLYEDVLTFDEQPSDAILLSAATIEELFKSTNYNLKDVRENKLVKPINLDLLPKEIGKIENTKKRKDLFIQIILPLVIDENNSIKLDRIKLFSILNKSKNTKTEQEWLNIKFKQYGVVNKDLSTLKIRMDEVPVSMAIAQAAKETGWGTSRFAQEGNALFGQWTWSGEGIKPADAEDNSTHKVMRFKVLQASVKAYQRNLNTHSSYKDFRSARAELRDEGKELDSMILTEYLDKYAETGKEYVKILQQIIRQNDLTDFDDAKLLPSSKDLESLI</sequence>
<reference evidence="3 4" key="1">
    <citation type="submission" date="2006-04" db="EMBL/GenBank/DDBJ databases">
        <authorList>
            <person name="Giovannoni S.J."/>
            <person name="Cho J.-C."/>
            <person name="Ferriera S."/>
            <person name="Johnson J."/>
            <person name="Kravitz S."/>
            <person name="Halpern A."/>
            <person name="Remington K."/>
            <person name="Beeson K."/>
            <person name="Tran B."/>
            <person name="Rogers Y.-H."/>
            <person name="Friedman R."/>
            <person name="Venter J.C."/>
        </authorList>
    </citation>
    <scope>NUCLEOTIDE SEQUENCE [LARGE SCALE GENOMIC DNA]</scope>
    <source>
        <strain evidence="3 4">HTCC1002</strain>
    </source>
</reference>
<dbReference type="InterPro" id="IPR053195">
    <property type="entry name" value="Bax-like"/>
</dbReference>
<dbReference type="EMBL" id="AAPV01000001">
    <property type="protein sequence ID" value="EAS84941.1"/>
    <property type="molecule type" value="Genomic_DNA"/>
</dbReference>